<dbReference type="InterPro" id="IPR035919">
    <property type="entry name" value="EAL_sf"/>
</dbReference>
<dbReference type="PANTHER" id="PTHR33121:SF19">
    <property type="entry name" value="CYCLIC DI-GMP PHOSPHODIESTERASE PA2567"/>
    <property type="match status" value="1"/>
</dbReference>
<dbReference type="CDD" id="cd01948">
    <property type="entry name" value="EAL"/>
    <property type="match status" value="1"/>
</dbReference>
<dbReference type="InterPro" id="IPR029016">
    <property type="entry name" value="GAF-like_dom_sf"/>
</dbReference>
<dbReference type="RefSeq" id="WP_225237982.1">
    <property type="nucleotide sequence ID" value="NZ_JAHYBX010000001.1"/>
</dbReference>
<evidence type="ECO:0000259" key="2">
    <source>
        <dbReference type="PROSITE" id="PS50887"/>
    </source>
</evidence>
<protein>
    <submittedName>
        <fullName evidence="3">EAL domain-containing protein</fullName>
    </submittedName>
</protein>
<dbReference type="InterPro" id="IPR050706">
    <property type="entry name" value="Cyclic-di-GMP_PDE-like"/>
</dbReference>
<dbReference type="SMART" id="SM00065">
    <property type="entry name" value="GAF"/>
    <property type="match status" value="1"/>
</dbReference>
<dbReference type="Proteomes" id="UP001198602">
    <property type="component" value="Unassembled WGS sequence"/>
</dbReference>
<dbReference type="Pfam" id="PF00563">
    <property type="entry name" value="EAL"/>
    <property type="match status" value="1"/>
</dbReference>
<dbReference type="Pfam" id="PF00990">
    <property type="entry name" value="GGDEF"/>
    <property type="match status" value="1"/>
</dbReference>
<dbReference type="InterPro" id="IPR000160">
    <property type="entry name" value="GGDEF_dom"/>
</dbReference>
<organism evidence="3 4">
    <name type="scientific">Massilia hydrophila</name>
    <dbReference type="NCBI Taxonomy" id="3044279"/>
    <lineage>
        <taxon>Bacteria</taxon>
        <taxon>Pseudomonadati</taxon>
        <taxon>Pseudomonadota</taxon>
        <taxon>Betaproteobacteria</taxon>
        <taxon>Burkholderiales</taxon>
        <taxon>Oxalobacteraceae</taxon>
        <taxon>Telluria group</taxon>
        <taxon>Massilia</taxon>
    </lineage>
</organism>
<dbReference type="PANTHER" id="PTHR33121">
    <property type="entry name" value="CYCLIC DI-GMP PHOSPHODIESTERASE PDEF"/>
    <property type="match status" value="1"/>
</dbReference>
<dbReference type="SMART" id="SM00052">
    <property type="entry name" value="EAL"/>
    <property type="match status" value="1"/>
</dbReference>
<dbReference type="InterPro" id="IPR003018">
    <property type="entry name" value="GAF"/>
</dbReference>
<evidence type="ECO:0000313" key="3">
    <source>
        <dbReference type="EMBL" id="MCA1855648.1"/>
    </source>
</evidence>
<dbReference type="SMART" id="SM00267">
    <property type="entry name" value="GGDEF"/>
    <property type="match status" value="1"/>
</dbReference>
<proteinExistence type="predicted"/>
<dbReference type="InterPro" id="IPR001633">
    <property type="entry name" value="EAL_dom"/>
</dbReference>
<dbReference type="Gene3D" id="3.20.20.450">
    <property type="entry name" value="EAL domain"/>
    <property type="match status" value="1"/>
</dbReference>
<accession>A0ABS7Y7I7</accession>
<dbReference type="Gene3D" id="3.30.450.40">
    <property type="match status" value="1"/>
</dbReference>
<dbReference type="SUPFAM" id="SSF141868">
    <property type="entry name" value="EAL domain-like"/>
    <property type="match status" value="1"/>
</dbReference>
<dbReference type="PROSITE" id="PS50887">
    <property type="entry name" value="GGDEF"/>
    <property type="match status" value="1"/>
</dbReference>
<dbReference type="CDD" id="cd01949">
    <property type="entry name" value="GGDEF"/>
    <property type="match status" value="1"/>
</dbReference>
<feature type="domain" description="GGDEF" evidence="2">
    <location>
        <begin position="226"/>
        <end position="359"/>
    </location>
</feature>
<name>A0ABS7Y7I7_9BURK</name>
<dbReference type="InterPro" id="IPR043128">
    <property type="entry name" value="Rev_trsase/Diguanyl_cyclase"/>
</dbReference>
<dbReference type="EMBL" id="JAHYBX010000001">
    <property type="protein sequence ID" value="MCA1855648.1"/>
    <property type="molecule type" value="Genomic_DNA"/>
</dbReference>
<keyword evidence="4" id="KW-1185">Reference proteome</keyword>
<feature type="domain" description="EAL" evidence="1">
    <location>
        <begin position="368"/>
        <end position="622"/>
    </location>
</feature>
<reference evidence="3 4" key="1">
    <citation type="submission" date="2021-07" db="EMBL/GenBank/DDBJ databases">
        <title>Characterization of Violacein-producing bacteria and related species.</title>
        <authorList>
            <person name="Wilson H.S."/>
            <person name="De Leon M.E."/>
        </authorList>
    </citation>
    <scope>NUCLEOTIDE SEQUENCE [LARGE SCALE GENOMIC DNA]</scope>
    <source>
        <strain evidence="3 4">HSC-2F05</strain>
    </source>
</reference>
<evidence type="ECO:0000313" key="4">
    <source>
        <dbReference type="Proteomes" id="UP001198602"/>
    </source>
</evidence>
<dbReference type="Pfam" id="PF01590">
    <property type="entry name" value="GAF"/>
    <property type="match status" value="1"/>
</dbReference>
<comment type="caution">
    <text evidence="3">The sequence shown here is derived from an EMBL/GenBank/DDBJ whole genome shotgun (WGS) entry which is preliminary data.</text>
</comment>
<dbReference type="Gene3D" id="3.30.70.270">
    <property type="match status" value="1"/>
</dbReference>
<gene>
    <name evidence="3" type="ORF">LE190_06870</name>
</gene>
<dbReference type="InterPro" id="IPR029787">
    <property type="entry name" value="Nucleotide_cyclase"/>
</dbReference>
<evidence type="ECO:0000259" key="1">
    <source>
        <dbReference type="PROSITE" id="PS50883"/>
    </source>
</evidence>
<dbReference type="PROSITE" id="PS50883">
    <property type="entry name" value="EAL"/>
    <property type="match status" value="1"/>
</dbReference>
<sequence length="639" mass="69753">MERPRLPVDEAQRLAALHATRLLGSAPEESYDRVTRTATRLFGVPIALVSLVDRDRQWFKSRTGLETPETPRDISFCAHAILADEGLVVPDAARDPRFADNPLVTGEPHLRFYAGVPLYSVERKKIGTLCIIDRRPRRLDLGQLDALRDLARMVEGLVYHRQLAMAAQSLSERLQDLSVPDGDTRGTPGGELAWLVAHDLLTGLPNRQAMLRAIGRSIANWRARRTPALVACINIDRFKHFNELLGHRAGDEILMAIATSLQALLREGDLLARAGSDEFLVLLHANGEDPAPERALERLMAATNRAVPTPGGEIALTCCIGSALLPRDGMDADALLNNAVTALRHAKAQGRGAMVRYAPDLRTEQGRRLTLESHLRRAIAQEELFVEYQPKVELRSDTLAGFEALVRWRHPEYGVIAPDEFIPIAEESGMIVPIGEWVLRSAVAQLAAWRDAGLPLAPVAVNLSARQFLQSEVVETVGGLLAESGLAPGLLELELTESVSMADPERSVVVMRGLGALGVMLSIDDFGTGFSSFSYLRRLPLDKLKIDKSFVQDMAHSAESSAIVQAIVAMAHRLKLAVIAEGVENADQVAALRRAECDQIQGFYYSRPLAAADCADFIRQYAANGAGPLKTPQAPGLPI</sequence>
<dbReference type="SUPFAM" id="SSF55073">
    <property type="entry name" value="Nucleotide cyclase"/>
    <property type="match status" value="1"/>
</dbReference>
<dbReference type="SUPFAM" id="SSF55781">
    <property type="entry name" value="GAF domain-like"/>
    <property type="match status" value="1"/>
</dbReference>
<dbReference type="NCBIfam" id="TIGR00254">
    <property type="entry name" value="GGDEF"/>
    <property type="match status" value="1"/>
</dbReference>